<dbReference type="Pfam" id="PF01872">
    <property type="entry name" value="RibD_C"/>
    <property type="match status" value="1"/>
</dbReference>
<dbReference type="InterPro" id="IPR050765">
    <property type="entry name" value="Riboflavin_Biosynth_HTPR"/>
</dbReference>
<proteinExistence type="predicted"/>
<feature type="domain" description="Bacterial bifunctional deaminase-reductase C-terminal" evidence="4">
    <location>
        <begin position="57"/>
        <end position="255"/>
    </location>
</feature>
<dbReference type="EMBL" id="CP159218">
    <property type="protein sequence ID" value="XCG62359.1"/>
    <property type="molecule type" value="Genomic_DNA"/>
</dbReference>
<evidence type="ECO:0000313" key="5">
    <source>
        <dbReference type="EMBL" id="XCG62359.1"/>
    </source>
</evidence>
<protein>
    <submittedName>
        <fullName evidence="5">Dihydrofolate reductase family protein</fullName>
    </submittedName>
</protein>
<dbReference type="SUPFAM" id="SSF53597">
    <property type="entry name" value="Dihydrofolate reductase-like"/>
    <property type="match status" value="1"/>
</dbReference>
<dbReference type="AlphaFoldDB" id="A0AAU8DK82"/>
<name>A0AAU8DK82_9ACTN</name>
<dbReference type="GO" id="GO:0009231">
    <property type="term" value="P:riboflavin biosynthetic process"/>
    <property type="evidence" value="ECO:0007669"/>
    <property type="project" value="InterPro"/>
</dbReference>
<dbReference type="RefSeq" id="WP_353647974.1">
    <property type="nucleotide sequence ID" value="NZ_CP159218.1"/>
</dbReference>
<evidence type="ECO:0000256" key="3">
    <source>
        <dbReference type="ARBA" id="ARBA00023002"/>
    </source>
</evidence>
<evidence type="ECO:0000256" key="2">
    <source>
        <dbReference type="ARBA" id="ARBA00022857"/>
    </source>
</evidence>
<sequence>MLLLLTDPGSAPDPASGTARAAVAGTAVDLSSRQVDPAAEDLVAAALAWPTDSDRITVRANMVASLDGGTTLRGTSGGLGSPVDQRLIGIQRDLADVILVGAGTVISEGYPGTKSFPRRLARRERWGRSGLPRWVIVASRGLPTGLKAIVESEVPPLVLTPDDVEHPEGVEVIRTGSDLDLGVGLAQLAERGVRRVLCEGGPTLLGRLESRALLDELSLTISPTLLGSGDPVPLLGGMALREESRWSLVSLFADGGHLFPRYRRSR</sequence>
<dbReference type="PANTHER" id="PTHR38011:SF7">
    <property type="entry name" value="2,5-DIAMINO-6-RIBOSYLAMINO-4(3H)-PYRIMIDINONE 5'-PHOSPHATE REDUCTASE"/>
    <property type="match status" value="1"/>
</dbReference>
<reference evidence="5" key="1">
    <citation type="submission" date="2024-05" db="EMBL/GenBank/DDBJ databases">
        <authorList>
            <person name="Cai S.Y."/>
            <person name="Jin L.M."/>
            <person name="Li H.R."/>
        </authorList>
    </citation>
    <scope>NUCLEOTIDE SEQUENCE</scope>
    <source>
        <strain evidence="5">A5-74</strain>
    </source>
</reference>
<keyword evidence="2" id="KW-0521">NADP</keyword>
<dbReference type="InterPro" id="IPR002734">
    <property type="entry name" value="RibDG_C"/>
</dbReference>
<evidence type="ECO:0000259" key="4">
    <source>
        <dbReference type="Pfam" id="PF01872"/>
    </source>
</evidence>
<keyword evidence="3" id="KW-0560">Oxidoreductase</keyword>
<evidence type="ECO:0000256" key="1">
    <source>
        <dbReference type="ARBA" id="ARBA00005104"/>
    </source>
</evidence>
<comment type="pathway">
    <text evidence="1">Cofactor biosynthesis; riboflavin biosynthesis.</text>
</comment>
<dbReference type="GO" id="GO:0008703">
    <property type="term" value="F:5-amino-6-(5-phosphoribosylamino)uracil reductase activity"/>
    <property type="evidence" value="ECO:0007669"/>
    <property type="project" value="InterPro"/>
</dbReference>
<dbReference type="Gene3D" id="3.40.430.10">
    <property type="entry name" value="Dihydrofolate Reductase, subunit A"/>
    <property type="match status" value="1"/>
</dbReference>
<gene>
    <name evidence="5" type="ORF">ABLG96_13965</name>
</gene>
<organism evidence="5">
    <name type="scientific">Nakamurella sp. A5-74</name>
    <dbReference type="NCBI Taxonomy" id="3158264"/>
    <lineage>
        <taxon>Bacteria</taxon>
        <taxon>Bacillati</taxon>
        <taxon>Actinomycetota</taxon>
        <taxon>Actinomycetes</taxon>
        <taxon>Nakamurellales</taxon>
        <taxon>Nakamurellaceae</taxon>
        <taxon>Nakamurella</taxon>
    </lineage>
</organism>
<dbReference type="InterPro" id="IPR024072">
    <property type="entry name" value="DHFR-like_dom_sf"/>
</dbReference>
<dbReference type="PANTHER" id="PTHR38011">
    <property type="entry name" value="DIHYDROFOLATE REDUCTASE FAMILY PROTEIN (AFU_ORTHOLOGUE AFUA_8G06820)"/>
    <property type="match status" value="1"/>
</dbReference>
<accession>A0AAU8DK82</accession>